<name>A0A4P9ZRP3_9FUNG</name>
<dbReference type="AlphaFoldDB" id="A0A4P9ZRP3"/>
<protein>
    <recommendedName>
        <fullName evidence="2">DUF7905 domain-containing protein</fullName>
    </recommendedName>
</protein>
<keyword evidence="4" id="KW-1185">Reference proteome</keyword>
<accession>A0A4P9ZRP3</accession>
<dbReference type="Pfam" id="PF25482">
    <property type="entry name" value="DUF7905"/>
    <property type="match status" value="1"/>
</dbReference>
<dbReference type="CDD" id="cd00105">
    <property type="entry name" value="KH-I"/>
    <property type="match status" value="1"/>
</dbReference>
<dbReference type="InterPro" id="IPR057227">
    <property type="entry name" value="DUF7905"/>
</dbReference>
<gene>
    <name evidence="3" type="ORF">BJ085DRAFT_39612</name>
</gene>
<dbReference type="Proteomes" id="UP000268162">
    <property type="component" value="Unassembled WGS sequence"/>
</dbReference>
<dbReference type="GO" id="GO:0003723">
    <property type="term" value="F:RNA binding"/>
    <property type="evidence" value="ECO:0007669"/>
    <property type="project" value="InterPro"/>
</dbReference>
<dbReference type="STRING" id="215637.A0A4P9ZRP3"/>
<reference evidence="4" key="1">
    <citation type="journal article" date="2018" name="Nat. Microbiol.">
        <title>Leveraging single-cell genomics to expand the fungal tree of life.</title>
        <authorList>
            <person name="Ahrendt S.R."/>
            <person name="Quandt C.A."/>
            <person name="Ciobanu D."/>
            <person name="Clum A."/>
            <person name="Salamov A."/>
            <person name="Andreopoulos B."/>
            <person name="Cheng J.F."/>
            <person name="Woyke T."/>
            <person name="Pelin A."/>
            <person name="Henrissat B."/>
            <person name="Reynolds N.K."/>
            <person name="Benny G.L."/>
            <person name="Smith M.E."/>
            <person name="James T.Y."/>
            <person name="Grigoriev I.V."/>
        </authorList>
    </citation>
    <scope>NUCLEOTIDE SEQUENCE [LARGE SCALE GENOMIC DNA]</scope>
    <source>
        <strain evidence="4">RSA 468</strain>
    </source>
</reference>
<evidence type="ECO:0000313" key="4">
    <source>
        <dbReference type="Proteomes" id="UP000268162"/>
    </source>
</evidence>
<dbReference type="InterPro" id="IPR036612">
    <property type="entry name" value="KH_dom_type_1_sf"/>
</dbReference>
<sequence length="701" mass="78420">MPPIRTQAARWSPVLQDVFDPIDWTPPKTVSLSTPNPFGTTPTPLFNSAPPIPNSYPTPPRESHTPWLKTSPTAPVRPSLAPYNLSAVYSSLGKDPPGPVIQKHVLTPPRPPPLTAPPANGPATPGIHRIYWMPPPNCHFYQLSGPRYHRLREIQAASGVKLWYDASDRHVRIEGTAKGAKLARKMLANLVISQIPKTAVENGLTRKVQPQPQPCPQPLAKQPRTGMVYSGSIQANLPLPLRQGDVELLWGPNNGVHAQVIAKQYQCHIAIDPQQGTLQLSTTDKTGIHRAFTRIQQLQAVGTYLLNPDENRLCLLDPPAVPIDLEFVRPDYVIRAYPHRRAEVDNPELRILRPVAEPDIYISECNNTPDQRVANIIANNKAALYEALTSGLEQIRAFHGQVSLKLWFGQVGFTSYPLNVAIDSTKMAERILPDRRINSLFCRDISYEPTTAHRLLSRIRQFATPKSRDPLPSHYNVYCQNHDLRTVEAEGHPPIFIINPTFEATGTTRVTYQDPSRWAAWVPPVTLVDGHCCAPSGLMDWQVGLETQRKLSVQSDTPQAQIARCLALTDGRLQFRHNATTLVMAVRHELRMVYQWGDWTIQISLLEWWDSLAHPVSGYLATMQSQTLAAVPDFTTYSVSLSHKQWAAVSEQHFTSELGNHVAYEPSGVVSKACLTELWARARFLGEIIREESEKVRAYAE</sequence>
<evidence type="ECO:0000256" key="1">
    <source>
        <dbReference type="SAM" id="MobiDB-lite"/>
    </source>
</evidence>
<evidence type="ECO:0000259" key="2">
    <source>
        <dbReference type="Pfam" id="PF25482"/>
    </source>
</evidence>
<proteinExistence type="predicted"/>
<feature type="domain" description="DUF7905" evidence="2">
    <location>
        <begin position="371"/>
        <end position="669"/>
    </location>
</feature>
<dbReference type="EMBL" id="ML002696">
    <property type="protein sequence ID" value="RKP36216.1"/>
    <property type="molecule type" value="Genomic_DNA"/>
</dbReference>
<organism evidence="3 4">
    <name type="scientific">Dimargaris cristalligena</name>
    <dbReference type="NCBI Taxonomy" id="215637"/>
    <lineage>
        <taxon>Eukaryota</taxon>
        <taxon>Fungi</taxon>
        <taxon>Fungi incertae sedis</taxon>
        <taxon>Zoopagomycota</taxon>
        <taxon>Kickxellomycotina</taxon>
        <taxon>Dimargaritomycetes</taxon>
        <taxon>Dimargaritales</taxon>
        <taxon>Dimargaritaceae</taxon>
        <taxon>Dimargaris</taxon>
    </lineage>
</organism>
<dbReference type="SUPFAM" id="SSF54791">
    <property type="entry name" value="Eukaryotic type KH-domain (KH-domain type I)"/>
    <property type="match status" value="1"/>
</dbReference>
<feature type="region of interest" description="Disordered" evidence="1">
    <location>
        <begin position="41"/>
        <end position="73"/>
    </location>
</feature>
<evidence type="ECO:0000313" key="3">
    <source>
        <dbReference type="EMBL" id="RKP36216.1"/>
    </source>
</evidence>
<feature type="compositionally biased region" description="Pro residues" evidence="1">
    <location>
        <begin position="50"/>
        <end position="60"/>
    </location>
</feature>